<sequence length="60" mass="6108">MAAGPPHDVMMEAPMFGFKILPTLAAVVLGAGIATGNGRAAFMAALALLGLQWVIGKVRS</sequence>
<keyword evidence="1" id="KW-0472">Membrane</keyword>
<feature type="transmembrane region" description="Helical" evidence="1">
    <location>
        <begin position="16"/>
        <end position="34"/>
    </location>
</feature>
<protein>
    <submittedName>
        <fullName evidence="2">Uncharacterized protein</fullName>
    </submittedName>
</protein>
<dbReference type="EMBL" id="JAGEOK010000005">
    <property type="protein sequence ID" value="MBO2437618.1"/>
    <property type="molecule type" value="Genomic_DNA"/>
</dbReference>
<dbReference type="Proteomes" id="UP000666915">
    <property type="component" value="Unassembled WGS sequence"/>
</dbReference>
<keyword evidence="1" id="KW-0812">Transmembrane</keyword>
<keyword evidence="3" id="KW-1185">Reference proteome</keyword>
<reference evidence="2 3" key="1">
    <citation type="submission" date="2021-03" db="EMBL/GenBank/DDBJ databases">
        <authorList>
            <person name="Kanchanasin P."/>
            <person name="Saeng-In P."/>
            <person name="Phongsopitanun W."/>
            <person name="Yuki M."/>
            <person name="Kudo T."/>
            <person name="Ohkuma M."/>
            <person name="Tanasupawat S."/>
        </authorList>
    </citation>
    <scope>NUCLEOTIDE SEQUENCE [LARGE SCALE GENOMIC DNA]</scope>
    <source>
        <strain evidence="2 3">L46</strain>
    </source>
</reference>
<evidence type="ECO:0000256" key="1">
    <source>
        <dbReference type="SAM" id="Phobius"/>
    </source>
</evidence>
<accession>A0ABS3QVZ0</accession>
<evidence type="ECO:0000313" key="3">
    <source>
        <dbReference type="Proteomes" id="UP000666915"/>
    </source>
</evidence>
<keyword evidence="1" id="KW-1133">Transmembrane helix</keyword>
<name>A0ABS3QVZ0_9ACTN</name>
<comment type="caution">
    <text evidence="2">The sequence shown here is derived from an EMBL/GenBank/DDBJ whole genome shotgun (WGS) entry which is preliminary data.</text>
</comment>
<organism evidence="2 3">
    <name type="scientific">Actinomadura nitritigenes</name>
    <dbReference type="NCBI Taxonomy" id="134602"/>
    <lineage>
        <taxon>Bacteria</taxon>
        <taxon>Bacillati</taxon>
        <taxon>Actinomycetota</taxon>
        <taxon>Actinomycetes</taxon>
        <taxon>Streptosporangiales</taxon>
        <taxon>Thermomonosporaceae</taxon>
        <taxon>Actinomadura</taxon>
    </lineage>
</organism>
<evidence type="ECO:0000313" key="2">
    <source>
        <dbReference type="EMBL" id="MBO2437618.1"/>
    </source>
</evidence>
<proteinExistence type="predicted"/>
<gene>
    <name evidence="2" type="ORF">J4557_08820</name>
</gene>
<dbReference type="RefSeq" id="WP_208265951.1">
    <property type="nucleotide sequence ID" value="NZ_BAAAGM010000026.1"/>
</dbReference>